<dbReference type="InterPro" id="IPR052929">
    <property type="entry name" value="RNase_H-like_EbsB-rel"/>
</dbReference>
<dbReference type="PANTHER" id="PTHR47074:SF48">
    <property type="entry name" value="POLYNUCLEOTIDYL TRANSFERASE, RIBONUCLEASE H-LIKE SUPERFAMILY PROTEIN"/>
    <property type="match status" value="1"/>
</dbReference>
<dbReference type="InterPro" id="IPR002156">
    <property type="entry name" value="RNaseH_domain"/>
</dbReference>
<dbReference type="InterPro" id="IPR026960">
    <property type="entry name" value="RVT-Znf"/>
</dbReference>
<comment type="caution">
    <text evidence="4">The sequence shown here is derived from an EMBL/GenBank/DDBJ whole genome shotgun (WGS) entry which is preliminary data.</text>
</comment>
<dbReference type="InterPro" id="IPR044730">
    <property type="entry name" value="RNase_H-like_dom_plant"/>
</dbReference>
<protein>
    <recommendedName>
        <fullName evidence="6">Reverse transcriptase zinc-binding domain-containing protein</fullName>
    </recommendedName>
</protein>
<dbReference type="SUPFAM" id="SSF53098">
    <property type="entry name" value="Ribonuclease H-like"/>
    <property type="match status" value="1"/>
</dbReference>
<dbReference type="Proteomes" id="UP001280121">
    <property type="component" value="Unassembled WGS sequence"/>
</dbReference>
<dbReference type="Gene3D" id="3.30.420.10">
    <property type="entry name" value="Ribonuclease H-like superfamily/Ribonuclease H"/>
    <property type="match status" value="1"/>
</dbReference>
<sequence length="474" mass="53164">MSRGWVFEIFLSLTRHCWQCWRLVCHPNTLAAKVLKQCYFPDNSVLQAECKSSCSFLWKSFIWRIELLEARSRWRLGNGASVSIYKDRWIPRPITFKVISPTVLGESASVQMLKTVTGSWNLELVKETFMKEDVDLILSLPCSSSNVIDSFMWHYDKLGTFSMKSAYHIGCNLASNSSLSGLNLSNSWWKFLWRIKVSSKVKLLVWRACHNWIPSNVNLAMRGMKVDCSCPFCSTKPESTIHALWFCPTLKKVQTMCSFLRNLKYIRNGLVHASNSIHAVDIIPWADSSLEDLKRVNFPLVIDYGAHRLRGISQRPPDVRQFKMNLDAGNDVVKRKAGIGLIVRDCSGDVLASCALSVMGGFSLAVAEATTIRRGISFACEVGLFPCTIESDAQLVMNLINSNSFPLSEIGLVISDICKFLVDYPSCTIVYTPREANVAAHTLAKMGLKSSSDHYWMEDVPPCVAPVVMGDCPS</sequence>
<dbReference type="GO" id="GO:0004523">
    <property type="term" value="F:RNA-DNA hybrid ribonuclease activity"/>
    <property type="evidence" value="ECO:0007669"/>
    <property type="project" value="InterPro"/>
</dbReference>
<keyword evidence="1" id="KW-0732">Signal</keyword>
<dbReference type="AlphaFoldDB" id="A0AAD9TGY6"/>
<dbReference type="GO" id="GO:0003676">
    <property type="term" value="F:nucleic acid binding"/>
    <property type="evidence" value="ECO:0007669"/>
    <property type="project" value="InterPro"/>
</dbReference>
<dbReference type="Pfam" id="PF13966">
    <property type="entry name" value="zf-RVT"/>
    <property type="match status" value="1"/>
</dbReference>
<evidence type="ECO:0008006" key="6">
    <source>
        <dbReference type="Google" id="ProtNLM"/>
    </source>
</evidence>
<feature type="domain" description="Reverse transcriptase zinc-binding" evidence="3">
    <location>
        <begin position="161"/>
        <end position="252"/>
    </location>
</feature>
<evidence type="ECO:0000313" key="4">
    <source>
        <dbReference type="EMBL" id="KAK2635571.1"/>
    </source>
</evidence>
<dbReference type="EMBL" id="JANJYI010000009">
    <property type="protein sequence ID" value="KAK2635571.1"/>
    <property type="molecule type" value="Genomic_DNA"/>
</dbReference>
<evidence type="ECO:0000313" key="5">
    <source>
        <dbReference type="Proteomes" id="UP001280121"/>
    </source>
</evidence>
<dbReference type="InterPro" id="IPR012337">
    <property type="entry name" value="RNaseH-like_sf"/>
</dbReference>
<keyword evidence="5" id="KW-1185">Reference proteome</keyword>
<evidence type="ECO:0000259" key="2">
    <source>
        <dbReference type="Pfam" id="PF13456"/>
    </source>
</evidence>
<dbReference type="Pfam" id="PF13456">
    <property type="entry name" value="RVT_3"/>
    <property type="match status" value="1"/>
</dbReference>
<dbReference type="InterPro" id="IPR036397">
    <property type="entry name" value="RNaseH_sf"/>
</dbReference>
<reference evidence="4" key="1">
    <citation type="journal article" date="2023" name="Plant J.">
        <title>Genome sequences and population genomics provide insights into the demographic history, inbreeding, and mutation load of two 'living fossil' tree species of Dipteronia.</title>
        <authorList>
            <person name="Feng Y."/>
            <person name="Comes H.P."/>
            <person name="Chen J."/>
            <person name="Zhu S."/>
            <person name="Lu R."/>
            <person name="Zhang X."/>
            <person name="Li P."/>
            <person name="Qiu J."/>
            <person name="Olsen K.M."/>
            <person name="Qiu Y."/>
        </authorList>
    </citation>
    <scope>NUCLEOTIDE SEQUENCE</scope>
    <source>
        <strain evidence="4">KIB01</strain>
    </source>
</reference>
<feature type="domain" description="RNase H type-1" evidence="2">
    <location>
        <begin position="325"/>
        <end position="446"/>
    </location>
</feature>
<evidence type="ECO:0000259" key="3">
    <source>
        <dbReference type="Pfam" id="PF13966"/>
    </source>
</evidence>
<proteinExistence type="predicted"/>
<feature type="chain" id="PRO_5042221205" description="Reverse transcriptase zinc-binding domain-containing protein" evidence="1">
    <location>
        <begin position="20"/>
        <end position="474"/>
    </location>
</feature>
<dbReference type="CDD" id="cd06222">
    <property type="entry name" value="RNase_H_like"/>
    <property type="match status" value="1"/>
</dbReference>
<evidence type="ECO:0000256" key="1">
    <source>
        <dbReference type="SAM" id="SignalP"/>
    </source>
</evidence>
<organism evidence="4 5">
    <name type="scientific">Dipteronia dyeriana</name>
    <dbReference type="NCBI Taxonomy" id="168575"/>
    <lineage>
        <taxon>Eukaryota</taxon>
        <taxon>Viridiplantae</taxon>
        <taxon>Streptophyta</taxon>
        <taxon>Embryophyta</taxon>
        <taxon>Tracheophyta</taxon>
        <taxon>Spermatophyta</taxon>
        <taxon>Magnoliopsida</taxon>
        <taxon>eudicotyledons</taxon>
        <taxon>Gunneridae</taxon>
        <taxon>Pentapetalae</taxon>
        <taxon>rosids</taxon>
        <taxon>malvids</taxon>
        <taxon>Sapindales</taxon>
        <taxon>Sapindaceae</taxon>
        <taxon>Hippocastanoideae</taxon>
        <taxon>Acereae</taxon>
        <taxon>Dipteronia</taxon>
    </lineage>
</organism>
<dbReference type="PANTHER" id="PTHR47074">
    <property type="entry name" value="BNAC02G40300D PROTEIN"/>
    <property type="match status" value="1"/>
</dbReference>
<gene>
    <name evidence="4" type="ORF">Ddye_030363</name>
</gene>
<feature type="signal peptide" evidence="1">
    <location>
        <begin position="1"/>
        <end position="19"/>
    </location>
</feature>
<name>A0AAD9TGY6_9ROSI</name>
<accession>A0AAD9TGY6</accession>